<protein>
    <submittedName>
        <fullName evidence="1">Uncharacterized protein</fullName>
    </submittedName>
</protein>
<dbReference type="AlphaFoldDB" id="A0A6A5YI87"/>
<organism evidence="1 2">
    <name type="scientific">Lophiotrema nucula</name>
    <dbReference type="NCBI Taxonomy" id="690887"/>
    <lineage>
        <taxon>Eukaryota</taxon>
        <taxon>Fungi</taxon>
        <taxon>Dikarya</taxon>
        <taxon>Ascomycota</taxon>
        <taxon>Pezizomycotina</taxon>
        <taxon>Dothideomycetes</taxon>
        <taxon>Pleosporomycetidae</taxon>
        <taxon>Pleosporales</taxon>
        <taxon>Lophiotremataceae</taxon>
        <taxon>Lophiotrema</taxon>
    </lineage>
</organism>
<gene>
    <name evidence="1" type="ORF">BDV96DRAFT_331506</name>
</gene>
<evidence type="ECO:0000313" key="2">
    <source>
        <dbReference type="Proteomes" id="UP000799770"/>
    </source>
</evidence>
<proteinExistence type="predicted"/>
<dbReference type="Proteomes" id="UP000799770">
    <property type="component" value="Unassembled WGS sequence"/>
</dbReference>
<reference evidence="1" key="1">
    <citation type="journal article" date="2020" name="Stud. Mycol.">
        <title>101 Dothideomycetes genomes: a test case for predicting lifestyles and emergence of pathogens.</title>
        <authorList>
            <person name="Haridas S."/>
            <person name="Albert R."/>
            <person name="Binder M."/>
            <person name="Bloem J."/>
            <person name="Labutti K."/>
            <person name="Salamov A."/>
            <person name="Andreopoulos B."/>
            <person name="Baker S."/>
            <person name="Barry K."/>
            <person name="Bills G."/>
            <person name="Bluhm B."/>
            <person name="Cannon C."/>
            <person name="Castanera R."/>
            <person name="Culley D."/>
            <person name="Daum C."/>
            <person name="Ezra D."/>
            <person name="Gonzalez J."/>
            <person name="Henrissat B."/>
            <person name="Kuo A."/>
            <person name="Liang C."/>
            <person name="Lipzen A."/>
            <person name="Lutzoni F."/>
            <person name="Magnuson J."/>
            <person name="Mondo S."/>
            <person name="Nolan M."/>
            <person name="Ohm R."/>
            <person name="Pangilinan J."/>
            <person name="Park H.-J."/>
            <person name="Ramirez L."/>
            <person name="Alfaro M."/>
            <person name="Sun H."/>
            <person name="Tritt A."/>
            <person name="Yoshinaga Y."/>
            <person name="Zwiers L.-H."/>
            <person name="Turgeon B."/>
            <person name="Goodwin S."/>
            <person name="Spatafora J."/>
            <person name="Crous P."/>
            <person name="Grigoriev I."/>
        </authorList>
    </citation>
    <scope>NUCLEOTIDE SEQUENCE</scope>
    <source>
        <strain evidence="1">CBS 627.86</strain>
    </source>
</reference>
<name>A0A6A5YI87_9PLEO</name>
<dbReference type="EMBL" id="ML977362">
    <property type="protein sequence ID" value="KAF2106434.1"/>
    <property type="molecule type" value="Genomic_DNA"/>
</dbReference>
<accession>A0A6A5YI87</accession>
<sequence>MMRMTCYPPSCHLISPIFHLVFGVHPIHDRPRRPTPSPRRTHSALLNHTIFLQPHFTHLPSSPYQLRCTNKHTSPLHPRQHFLPLPLDYPRGETDVVTQRQVRILHSISSHKMGEDIATPQHHIISQLVQQTLNRESPLLRPCHPPNTPPPQTCS</sequence>
<keyword evidence="2" id="KW-1185">Reference proteome</keyword>
<evidence type="ECO:0000313" key="1">
    <source>
        <dbReference type="EMBL" id="KAF2106434.1"/>
    </source>
</evidence>